<organism evidence="2 3">
    <name type="scientific">Geodermatophilus normandii</name>
    <dbReference type="NCBI Taxonomy" id="1137989"/>
    <lineage>
        <taxon>Bacteria</taxon>
        <taxon>Bacillati</taxon>
        <taxon>Actinomycetota</taxon>
        <taxon>Actinomycetes</taxon>
        <taxon>Geodermatophilales</taxon>
        <taxon>Geodermatophilaceae</taxon>
        <taxon>Geodermatophilus</taxon>
    </lineage>
</organism>
<proteinExistence type="predicted"/>
<feature type="domain" description="FAD dependent oxidoreductase" evidence="1">
    <location>
        <begin position="4"/>
        <end position="39"/>
    </location>
</feature>
<dbReference type="InterPro" id="IPR006076">
    <property type="entry name" value="FAD-dep_OxRdtase"/>
</dbReference>
<evidence type="ECO:0000313" key="3">
    <source>
        <dbReference type="Proteomes" id="UP000246661"/>
    </source>
</evidence>
<comment type="caution">
    <text evidence="2">The sequence shown here is derived from an EMBL/GenBank/DDBJ whole genome shotgun (WGS) entry which is preliminary data.</text>
</comment>
<keyword evidence="3" id="KW-1185">Reference proteome</keyword>
<dbReference type="Gene3D" id="3.50.50.60">
    <property type="entry name" value="FAD/NAD(P)-binding domain"/>
    <property type="match status" value="1"/>
</dbReference>
<dbReference type="EMBL" id="QGTX01000001">
    <property type="protein sequence ID" value="PWW23394.1"/>
    <property type="molecule type" value="Genomic_DNA"/>
</dbReference>
<dbReference type="Proteomes" id="UP000246661">
    <property type="component" value="Unassembled WGS sequence"/>
</dbReference>
<dbReference type="OrthoDB" id="9790035at2"/>
<protein>
    <submittedName>
        <fullName evidence="2">FAD dependent oxidoreductase</fullName>
    </submittedName>
</protein>
<dbReference type="AlphaFoldDB" id="A0A317QKK7"/>
<gene>
    <name evidence="2" type="ORF">JD79_02568</name>
</gene>
<reference evidence="3" key="1">
    <citation type="submission" date="2018-05" db="EMBL/GenBank/DDBJ databases">
        <authorList>
            <person name="Klenk H.-P."/>
            <person name="Huntemann M."/>
            <person name="Clum A."/>
            <person name="Pillay M."/>
            <person name="Palaniappan K."/>
            <person name="Varghese N."/>
            <person name="Mikhailova N."/>
            <person name="Stamatis D."/>
            <person name="Reddy T."/>
            <person name="Daum C."/>
            <person name="Shapiro N."/>
            <person name="Ivanova N."/>
            <person name="Kyrpides N."/>
            <person name="Woyke T."/>
        </authorList>
    </citation>
    <scope>NUCLEOTIDE SEQUENCE [LARGE SCALE GENOMIC DNA]</scope>
    <source>
        <strain evidence="3">DSM 45417</strain>
    </source>
</reference>
<evidence type="ECO:0000313" key="2">
    <source>
        <dbReference type="EMBL" id="PWW23394.1"/>
    </source>
</evidence>
<evidence type="ECO:0000259" key="1">
    <source>
        <dbReference type="Pfam" id="PF01266"/>
    </source>
</evidence>
<accession>A0A317QKK7</accession>
<dbReference type="Pfam" id="PF01266">
    <property type="entry name" value="DAO"/>
    <property type="match status" value="1"/>
</dbReference>
<dbReference type="RefSeq" id="WP_110005804.1">
    <property type="nucleotide sequence ID" value="NZ_QGTX01000001.1"/>
</dbReference>
<dbReference type="InterPro" id="IPR036188">
    <property type="entry name" value="FAD/NAD-bd_sf"/>
</dbReference>
<name>A0A317QKK7_9ACTN</name>
<sequence>MASVVVCGGGVVGLGAGMVLARDGHEVTVLEADPDGAPTTPAEAWDGWRRTGVAQFRQPHTVFPRFRAVADEELPGLTGRLVDAGCVEVDRLTTMPPTLTDRAPRPGDERLRGLTGRRPVVESVVAAAAEDTPRLAVRRGVRVAGLLPGPSAREGVPHAAGVRTTTGEDVRADPVVDATGRRTPSTGWLADLGARPPAVRSQDSGFVYYTRYLTGPRRPVGIGPPLCPLGSISVLTLDGDNDTWSVTVFTRTGSTAGPPAPSCRWPAGSTAPGASWSTAVRWSPGC</sequence>
<dbReference type="SUPFAM" id="SSF51905">
    <property type="entry name" value="FAD/NAD(P)-binding domain"/>
    <property type="match status" value="1"/>
</dbReference>